<protein>
    <submittedName>
        <fullName evidence="2">Uncharacterized protein</fullName>
    </submittedName>
</protein>
<gene>
    <name evidence="2" type="ORF">I4J89_04425</name>
</gene>
<keyword evidence="1" id="KW-0812">Transmembrane</keyword>
<evidence type="ECO:0000256" key="1">
    <source>
        <dbReference type="SAM" id="Phobius"/>
    </source>
</evidence>
<organism evidence="2 3">
    <name type="scientific">Actinoplanes aureus</name>
    <dbReference type="NCBI Taxonomy" id="2792083"/>
    <lineage>
        <taxon>Bacteria</taxon>
        <taxon>Bacillati</taxon>
        <taxon>Actinomycetota</taxon>
        <taxon>Actinomycetes</taxon>
        <taxon>Micromonosporales</taxon>
        <taxon>Micromonosporaceae</taxon>
        <taxon>Actinoplanes</taxon>
    </lineage>
</organism>
<dbReference type="Proteomes" id="UP000598146">
    <property type="component" value="Unassembled WGS sequence"/>
</dbReference>
<accession>A0A931C5V8</accession>
<keyword evidence="1" id="KW-0472">Membrane</keyword>
<keyword evidence="1" id="KW-1133">Transmembrane helix</keyword>
<comment type="caution">
    <text evidence="2">The sequence shown here is derived from an EMBL/GenBank/DDBJ whole genome shotgun (WGS) entry which is preliminary data.</text>
</comment>
<keyword evidence="3" id="KW-1185">Reference proteome</keyword>
<feature type="transmembrane region" description="Helical" evidence="1">
    <location>
        <begin position="54"/>
        <end position="75"/>
    </location>
</feature>
<dbReference type="RefSeq" id="WP_196412514.1">
    <property type="nucleotide sequence ID" value="NZ_JADQTO010000002.1"/>
</dbReference>
<dbReference type="AlphaFoldDB" id="A0A931C5V8"/>
<evidence type="ECO:0000313" key="2">
    <source>
        <dbReference type="EMBL" id="MBG0560711.1"/>
    </source>
</evidence>
<dbReference type="EMBL" id="JADQTO010000002">
    <property type="protein sequence ID" value="MBG0560711.1"/>
    <property type="molecule type" value="Genomic_DNA"/>
</dbReference>
<proteinExistence type="predicted"/>
<evidence type="ECO:0000313" key="3">
    <source>
        <dbReference type="Proteomes" id="UP000598146"/>
    </source>
</evidence>
<sequence length="78" mass="8172">MNVPKKSAPDSRSQKHHARVLTAAFLAAGSFVTAIATILAIAGEWGTPDSTVKYAITVAGIVAALPQFVAAVLIWPRE</sequence>
<feature type="transmembrane region" description="Helical" evidence="1">
    <location>
        <begin position="20"/>
        <end position="42"/>
    </location>
</feature>
<reference evidence="2" key="1">
    <citation type="submission" date="2020-11" db="EMBL/GenBank/DDBJ databases">
        <title>Isolation and identification of active actinomycetes.</title>
        <authorList>
            <person name="Sun X."/>
        </authorList>
    </citation>
    <scope>NUCLEOTIDE SEQUENCE</scope>
    <source>
        <strain evidence="2">NEAU-A11</strain>
    </source>
</reference>
<name>A0A931C5V8_9ACTN</name>